<dbReference type="PANTHER" id="PTHR22916:SF3">
    <property type="entry name" value="UDP-GLCNAC:BETAGAL BETA-1,3-N-ACETYLGLUCOSAMINYLTRANSFERASE-LIKE PROTEIN 1"/>
    <property type="match status" value="1"/>
</dbReference>
<keyword evidence="3" id="KW-1185">Reference proteome</keyword>
<reference evidence="2 3" key="1">
    <citation type="submission" date="2020-08" db="EMBL/GenBank/DDBJ databases">
        <title>Genomic Encyclopedia of Type Strains, Phase IV (KMG-IV): sequencing the most valuable type-strain genomes for metagenomic binning, comparative biology and taxonomic classification.</title>
        <authorList>
            <person name="Goeker M."/>
        </authorList>
    </citation>
    <scope>NUCLEOTIDE SEQUENCE [LARGE SCALE GENOMIC DNA]</scope>
    <source>
        <strain evidence="2 3">DSM 105721</strain>
    </source>
</reference>
<feature type="domain" description="Glycosyltransferase 2-like" evidence="1">
    <location>
        <begin position="9"/>
        <end position="141"/>
    </location>
</feature>
<comment type="caution">
    <text evidence="2">The sequence shown here is derived from an EMBL/GenBank/DDBJ whole genome shotgun (WGS) entry which is preliminary data.</text>
</comment>
<proteinExistence type="predicted"/>
<evidence type="ECO:0000259" key="1">
    <source>
        <dbReference type="Pfam" id="PF00535"/>
    </source>
</evidence>
<keyword evidence="2" id="KW-0808">Transferase</keyword>
<name>A0A7W6HY80_9BACT</name>
<dbReference type="InterPro" id="IPR001173">
    <property type="entry name" value="Glyco_trans_2-like"/>
</dbReference>
<dbReference type="EMBL" id="JACIES010000008">
    <property type="protein sequence ID" value="MBB4027188.1"/>
    <property type="molecule type" value="Genomic_DNA"/>
</dbReference>
<dbReference type="AlphaFoldDB" id="A0A7W6HY80"/>
<dbReference type="Proteomes" id="UP000546007">
    <property type="component" value="Unassembled WGS sequence"/>
</dbReference>
<dbReference type="Pfam" id="PF00535">
    <property type="entry name" value="Glycos_transf_2"/>
    <property type="match status" value="1"/>
</dbReference>
<accession>A0A7W6HY80</accession>
<dbReference type="GO" id="GO:0016758">
    <property type="term" value="F:hexosyltransferase activity"/>
    <property type="evidence" value="ECO:0007669"/>
    <property type="project" value="UniProtKB-ARBA"/>
</dbReference>
<evidence type="ECO:0000313" key="3">
    <source>
        <dbReference type="Proteomes" id="UP000546007"/>
    </source>
</evidence>
<evidence type="ECO:0000313" key="2">
    <source>
        <dbReference type="EMBL" id="MBB4027188.1"/>
    </source>
</evidence>
<dbReference type="Gene3D" id="3.90.550.10">
    <property type="entry name" value="Spore Coat Polysaccharide Biosynthesis Protein SpsA, Chain A"/>
    <property type="match status" value="1"/>
</dbReference>
<dbReference type="SUPFAM" id="SSF53448">
    <property type="entry name" value="Nucleotide-diphospho-sugar transferases"/>
    <property type="match status" value="1"/>
</dbReference>
<dbReference type="RefSeq" id="WP_151412161.1">
    <property type="nucleotide sequence ID" value="NZ_AP028155.1"/>
</dbReference>
<dbReference type="GeneID" id="93099997"/>
<protein>
    <submittedName>
        <fullName evidence="2">Glycosyltransferase involved in cell wall biosynthesis</fullName>
    </submittedName>
</protein>
<gene>
    <name evidence="2" type="ORF">GGR14_002998</name>
</gene>
<sequence length="312" mass="35966">MKEVRVRFSVIIPLYNKEAYIEQTLGSVLAQTYPFFEVIIVDDGSSDASLQIVNGITDSRIRVISQVNSGVATARNRGVKEAKENYVAFMDADDFWAPNYLERIAFLISTCPDAGIFACRYVEMMNGNRKAVSIDLETTFEYGYISYFSLYAKTFISPVWTSATIVLRDIFLKNGGFNTSLKMGEDIDLWVRIALKEPIAYLNEELAYYNNDQIIENRLSKKLYAPEESYIFSLDTLKKGVSNDCLFLLDGLILRTLRPYYALGFYRKETDRILKSVNFQNHPLVYRVYYHLPRWMAKGIYLLLKKMRAVLS</sequence>
<dbReference type="PANTHER" id="PTHR22916">
    <property type="entry name" value="GLYCOSYLTRANSFERASE"/>
    <property type="match status" value="1"/>
</dbReference>
<dbReference type="OrthoDB" id="6307329at2"/>
<dbReference type="InterPro" id="IPR029044">
    <property type="entry name" value="Nucleotide-diphossugar_trans"/>
</dbReference>
<organism evidence="2 3">
    <name type="scientific">Butyricimonas faecihominis</name>
    <dbReference type="NCBI Taxonomy" id="1472416"/>
    <lineage>
        <taxon>Bacteria</taxon>
        <taxon>Pseudomonadati</taxon>
        <taxon>Bacteroidota</taxon>
        <taxon>Bacteroidia</taxon>
        <taxon>Bacteroidales</taxon>
        <taxon>Odoribacteraceae</taxon>
        <taxon>Butyricimonas</taxon>
    </lineage>
</organism>